<dbReference type="Proteomes" id="UP001147695">
    <property type="component" value="Unassembled WGS sequence"/>
</dbReference>
<evidence type="ECO:0000313" key="5">
    <source>
        <dbReference type="Proteomes" id="UP001148299"/>
    </source>
</evidence>
<protein>
    <submittedName>
        <fullName evidence="2">Uncharacterized protein</fullName>
    </submittedName>
</protein>
<sequence>MHFTKTLASVAAFSMTAYAALPVASIEFQSWEQCDIGAPATGTPKFTADITATPVTCDKTPVNREWSINNYAFKAHLDTKDAHLCHGLIVWNNDGCSGKPKHFVPFGGFGEAIEGTCLPDDLDTGYVSFKLACEGFPSDF</sequence>
<evidence type="ECO:0000313" key="3">
    <source>
        <dbReference type="EMBL" id="KAJ5361217.1"/>
    </source>
</evidence>
<evidence type="ECO:0000313" key="2">
    <source>
        <dbReference type="EMBL" id="KAJ5351262.1"/>
    </source>
</evidence>
<gene>
    <name evidence="2" type="ORF">N7452_000236</name>
    <name evidence="3" type="ORF">N7541_002061</name>
</gene>
<name>A0A9W9R033_PENBR</name>
<dbReference type="Proteomes" id="UP001148299">
    <property type="component" value="Unassembled WGS sequence"/>
</dbReference>
<dbReference type="EMBL" id="JAPZBR010000002">
    <property type="protein sequence ID" value="KAJ5361217.1"/>
    <property type="molecule type" value="Genomic_DNA"/>
</dbReference>
<comment type="caution">
    <text evidence="2">The sequence shown here is derived from an EMBL/GenBank/DDBJ whole genome shotgun (WGS) entry which is preliminary data.</text>
</comment>
<accession>A0A9W9R033</accession>
<evidence type="ECO:0000256" key="1">
    <source>
        <dbReference type="SAM" id="SignalP"/>
    </source>
</evidence>
<reference evidence="2" key="1">
    <citation type="submission" date="2022-12" db="EMBL/GenBank/DDBJ databases">
        <authorList>
            <person name="Petersen C."/>
        </authorList>
    </citation>
    <scope>NUCLEOTIDE SEQUENCE</scope>
    <source>
        <strain evidence="2">IBT 35673</strain>
        <strain evidence="3">IBT 35675</strain>
    </source>
</reference>
<reference evidence="2" key="2">
    <citation type="journal article" date="2023" name="IMA Fungus">
        <title>Comparative genomic study of the Penicillium genus elucidates a diverse pangenome and 15 lateral gene transfer events.</title>
        <authorList>
            <person name="Petersen C."/>
            <person name="Sorensen T."/>
            <person name="Nielsen M.R."/>
            <person name="Sondergaard T.E."/>
            <person name="Sorensen J.L."/>
            <person name="Fitzpatrick D.A."/>
            <person name="Frisvad J.C."/>
            <person name="Nielsen K.L."/>
        </authorList>
    </citation>
    <scope>NUCLEOTIDE SEQUENCE</scope>
    <source>
        <strain evidence="2">IBT 35673</strain>
        <strain evidence="3">IBT 35675</strain>
    </source>
</reference>
<dbReference type="AlphaFoldDB" id="A0A9W9R033"/>
<keyword evidence="1" id="KW-0732">Signal</keyword>
<proteinExistence type="predicted"/>
<feature type="chain" id="PRO_5041155270" evidence="1">
    <location>
        <begin position="20"/>
        <end position="140"/>
    </location>
</feature>
<evidence type="ECO:0000313" key="4">
    <source>
        <dbReference type="Proteomes" id="UP001147695"/>
    </source>
</evidence>
<dbReference type="EMBL" id="JAPZBQ010000001">
    <property type="protein sequence ID" value="KAJ5351262.1"/>
    <property type="molecule type" value="Genomic_DNA"/>
</dbReference>
<keyword evidence="5" id="KW-1185">Reference proteome</keyword>
<feature type="signal peptide" evidence="1">
    <location>
        <begin position="1"/>
        <end position="19"/>
    </location>
</feature>
<organism evidence="2 4">
    <name type="scientific">Penicillium brevicompactum</name>
    <dbReference type="NCBI Taxonomy" id="5074"/>
    <lineage>
        <taxon>Eukaryota</taxon>
        <taxon>Fungi</taxon>
        <taxon>Dikarya</taxon>
        <taxon>Ascomycota</taxon>
        <taxon>Pezizomycotina</taxon>
        <taxon>Eurotiomycetes</taxon>
        <taxon>Eurotiomycetidae</taxon>
        <taxon>Eurotiales</taxon>
        <taxon>Aspergillaceae</taxon>
        <taxon>Penicillium</taxon>
    </lineage>
</organism>